<dbReference type="GO" id="GO:0006310">
    <property type="term" value="P:DNA recombination"/>
    <property type="evidence" value="ECO:0007669"/>
    <property type="project" value="InterPro"/>
</dbReference>
<dbReference type="SUPFAM" id="SSF52540">
    <property type="entry name" value="P-loop containing nucleoside triphosphate hydrolases"/>
    <property type="match status" value="2"/>
</dbReference>
<keyword evidence="5 10" id="KW-0067">ATP-binding</keyword>
<dbReference type="SUPFAM" id="SSF53098">
    <property type="entry name" value="Ribonuclease H-like"/>
    <property type="match status" value="1"/>
</dbReference>
<dbReference type="PROSITE" id="PS51194">
    <property type="entry name" value="HELICASE_CTER"/>
    <property type="match status" value="1"/>
</dbReference>
<evidence type="ECO:0000256" key="10">
    <source>
        <dbReference type="PROSITE-ProRule" id="PRU00560"/>
    </source>
</evidence>
<evidence type="ECO:0000256" key="6">
    <source>
        <dbReference type="ARBA" id="ARBA00023125"/>
    </source>
</evidence>
<dbReference type="PANTHER" id="PTHR13710">
    <property type="entry name" value="DNA HELICASE RECQ FAMILY MEMBER"/>
    <property type="match status" value="1"/>
</dbReference>
<gene>
    <name evidence="14" type="ORF">BBC27_11120</name>
</gene>
<evidence type="ECO:0000256" key="1">
    <source>
        <dbReference type="ARBA" id="ARBA00005446"/>
    </source>
</evidence>
<feature type="domain" description="UvrD-like helicase ATP-binding" evidence="13">
    <location>
        <begin position="1092"/>
        <end position="1307"/>
    </location>
</feature>
<organism evidence="14 15">
    <name type="scientific">Acidithiobacillus ferrivorans</name>
    <dbReference type="NCBI Taxonomy" id="160808"/>
    <lineage>
        <taxon>Bacteria</taxon>
        <taxon>Pseudomonadati</taxon>
        <taxon>Pseudomonadota</taxon>
        <taxon>Acidithiobacillia</taxon>
        <taxon>Acidithiobacillales</taxon>
        <taxon>Acidithiobacillaceae</taxon>
        <taxon>Acidithiobacillus</taxon>
    </lineage>
</organism>
<evidence type="ECO:0000256" key="5">
    <source>
        <dbReference type="ARBA" id="ARBA00022840"/>
    </source>
</evidence>
<dbReference type="PROSITE" id="PS51198">
    <property type="entry name" value="UVRD_HELICASE_ATP_BIND"/>
    <property type="match status" value="1"/>
</dbReference>
<evidence type="ECO:0000313" key="15">
    <source>
        <dbReference type="Proteomes" id="UP000093129"/>
    </source>
</evidence>
<comment type="catalytic activity">
    <reaction evidence="8">
        <text>Couples ATP hydrolysis with the unwinding of duplex DNA by translocating in the 3'-5' direction.</text>
        <dbReference type="EC" id="5.6.2.4"/>
    </reaction>
</comment>
<dbReference type="CDD" id="cd17932">
    <property type="entry name" value="DEXQc_UvrD"/>
    <property type="match status" value="1"/>
</dbReference>
<dbReference type="InterPro" id="IPR036397">
    <property type="entry name" value="RNaseH_sf"/>
</dbReference>
<evidence type="ECO:0000256" key="2">
    <source>
        <dbReference type="ARBA" id="ARBA00022741"/>
    </source>
</evidence>
<dbReference type="GO" id="GO:0005524">
    <property type="term" value="F:ATP binding"/>
    <property type="evidence" value="ECO:0007669"/>
    <property type="project" value="UniProtKB-UniRule"/>
</dbReference>
<keyword evidence="4 10" id="KW-0347">Helicase</keyword>
<dbReference type="InterPro" id="IPR012337">
    <property type="entry name" value="RNaseH-like_sf"/>
</dbReference>
<dbReference type="EMBL" id="MASQ01000086">
    <property type="protein sequence ID" value="OCB02847.1"/>
    <property type="molecule type" value="Genomic_DNA"/>
</dbReference>
<keyword evidence="7" id="KW-0413">Isomerase</keyword>
<dbReference type="GO" id="GO:0005737">
    <property type="term" value="C:cytoplasm"/>
    <property type="evidence" value="ECO:0007669"/>
    <property type="project" value="TreeGrafter"/>
</dbReference>
<dbReference type="InterPro" id="IPR027417">
    <property type="entry name" value="P-loop_NTPase"/>
</dbReference>
<evidence type="ECO:0000256" key="4">
    <source>
        <dbReference type="ARBA" id="ARBA00022806"/>
    </source>
</evidence>
<dbReference type="Pfam" id="PF13245">
    <property type="entry name" value="AAA_19"/>
    <property type="match status" value="1"/>
</dbReference>
<evidence type="ECO:0000256" key="3">
    <source>
        <dbReference type="ARBA" id="ARBA00022801"/>
    </source>
</evidence>
<sequence>MRGRTLTEDTKSPFAPRCLSIDLEVGKTDERIHQFAGIRGDTDASVTYNAGSLKEGLSRLDALAEGAAFVLGHNIIAFDIPYLRAADSGLRLLQLPVVDTLRLNPLAFPRNPYHHLVKHYQDGQIQRGRLNDPELDARLTLALFSDQLKALVALQQSNPRLVAVWHWLVTAHEGRSGLNNFFTMIRSQIRPGFTELVSDLESLLSGVVCKTQSHCLLEDPDREAWPLAYALAWLSVANGNSVMPPWVRHQFPEASRIIRLLRDTPCSDPGCTWCQEHHNARKELQRWFGFDDFRPEPKGEDGRPLQQAIVEAAMAGQHTLGILPTGTGKSLCYQIPALSRFNKTGAITVVISPLVALMADQVAGLEQRGIASSAALNGLLSMPERSDVLDRIRLGDVGILITSPEQLRNRSVRKVLAQREIGAWVLDEAHCLSKWGHDFRPDYRYVGRYIRERAATEDIPPILCLTATAKPDVVEDILRYFQEHLEVSLKVYNGGSERQNLDFLVIPTTEPEKYGHVHQVLEQYLPQDAQGGAIVYTATRKQAEEIAEYLRLKDLPSAFFHAGMPPETKKQVQTHFIAGDLRVIVATNAFGMGIDKSDVRLVIHADIPGSLENYLQEAGRAGRDQSPAQCVLLYTQQDVEKQFGMSARSRLTRQEIQSVLRALRRVDRKKQAQGEIIVTPGDILAEEEEGIFERDDATDDTRVRTSVAWLEEAHLLSREENRISIFPSSLKVPSVEAARHKLDGKPMQDTYRRQLLEIVRAMIGADPDQGISTDALMGVTGLDSAGIRRAFYDLEKLGMASNDMVLTAFVHRGVVHASTKRLAEACAVEIDLLRLLQKEGADVAVGEPETVHLRNVAQRLRDMGHTDVLQGTVWRIIKGIAGDGRDEEGGKGSLSARTTRKEFAQVTRLSAWDDLMKTAELRRAAASVLLNHLLQSLPEGQVGVDLLAETTMGKLSAALTSDILHAAMKAPMKLLERSLLWLHELEIIRLNRGLTVFRPAMTIRLNPESRSFIKSDFAPLQIHYDEQVVQIHIMAEYAQRGMTAITEALRLATDYFSLDRESFIARWLPHREAELKRQTTPASWQQIAEDLKNPQQQRIVVDDREETNVLVLAGPGSGKTRVLVHRIAYLIRVRRESPRSILALAYNHHAAVEIRRRLHALIGEESRGVTVLTCHGLAMRLAGVSRTDWASEEGFDFQKVLRTATHLLEGKEGPEDEPDALRESLLAGYRWILVDEYQDIDADQYALISALSGRTRREGDGKLTLFAVGDDDQNIYAFNGASVAFIQRFESDYQARPAYLIENYRSTAHIIQVANALIEPARNRMKRDHPIQINTQRNRWPAGGEWENLDSVGRGRVQMLAAGKDTITQADTVMRELQRLSQSDPDWDWKTVAVIGRRWEDLEPVRAWCEMQGISVQVHKDKPLPFWGLRETQCFVDSCFARDSRLLDRAAWTAWLSECPVGPYWDLLREALDAYGLIAGDAEQSIEVILDWLAEWGRDLRQRQTGLLLTTAHGAKGLEFAHVAVLDGDWMRHQKGEDPDSPRRLYYVAMTRAKKTLLLAHKEASNVLLDTLPNSVALLSRSLEHHVADNPELHHTYATLSMGDVDLGFAGRKNPQDAVHAWIKVLQPGDFLKVDFASRTIFDSAGNPIGRLATSYQVPVGKRCIRASVAAILVRTKVRTEEKYRQHTKVGRWEVVVPELVFNSANTN</sequence>
<dbReference type="Pfam" id="PF00270">
    <property type="entry name" value="DEAD"/>
    <property type="match status" value="1"/>
</dbReference>
<dbReference type="Gene3D" id="3.30.420.10">
    <property type="entry name" value="Ribonuclease H-like superfamily/Ribonuclease H"/>
    <property type="match status" value="1"/>
</dbReference>
<dbReference type="InterPro" id="IPR011545">
    <property type="entry name" value="DEAD/DEAH_box_helicase_dom"/>
</dbReference>
<accession>A0A1B9BYR7</accession>
<dbReference type="InterPro" id="IPR004589">
    <property type="entry name" value="DNA_helicase_ATP-dep_RecQ"/>
</dbReference>
<dbReference type="GO" id="GO:0006281">
    <property type="term" value="P:DNA repair"/>
    <property type="evidence" value="ECO:0007669"/>
    <property type="project" value="TreeGrafter"/>
</dbReference>
<dbReference type="GO" id="GO:0043138">
    <property type="term" value="F:3'-5' DNA helicase activity"/>
    <property type="evidence" value="ECO:0007669"/>
    <property type="project" value="UniProtKB-EC"/>
</dbReference>
<dbReference type="Proteomes" id="UP000093129">
    <property type="component" value="Unassembled WGS sequence"/>
</dbReference>
<name>A0A1B9BYR7_9PROT</name>
<comment type="caution">
    <text evidence="14">The sequence shown here is derived from an EMBL/GenBank/DDBJ whole genome shotgun (WGS) entry which is preliminary data.</text>
</comment>
<keyword evidence="2 10" id="KW-0547">Nucleotide-binding</keyword>
<dbReference type="SMART" id="SM00487">
    <property type="entry name" value="DEXDc"/>
    <property type="match status" value="1"/>
</dbReference>
<dbReference type="NCBIfam" id="TIGR00614">
    <property type="entry name" value="recQ_fam"/>
    <property type="match status" value="1"/>
</dbReference>
<dbReference type="InterPro" id="IPR001650">
    <property type="entry name" value="Helicase_C-like"/>
</dbReference>
<dbReference type="Pfam" id="PF00271">
    <property type="entry name" value="Helicase_C"/>
    <property type="match status" value="1"/>
</dbReference>
<evidence type="ECO:0000256" key="8">
    <source>
        <dbReference type="ARBA" id="ARBA00034617"/>
    </source>
</evidence>
<evidence type="ECO:0000259" key="11">
    <source>
        <dbReference type="PROSITE" id="PS51192"/>
    </source>
</evidence>
<dbReference type="PANTHER" id="PTHR13710:SF105">
    <property type="entry name" value="ATP-DEPENDENT DNA HELICASE Q1"/>
    <property type="match status" value="1"/>
</dbReference>
<protein>
    <recommendedName>
        <fullName evidence="9">DNA 3'-5' helicase</fullName>
        <ecNumber evidence="9">5.6.2.4</ecNumber>
    </recommendedName>
</protein>
<dbReference type="Pfam" id="PF13538">
    <property type="entry name" value="UvrD_C_2"/>
    <property type="match status" value="1"/>
</dbReference>
<dbReference type="InterPro" id="IPR027785">
    <property type="entry name" value="UvrD-like_helicase_C"/>
</dbReference>
<dbReference type="GO" id="GO:0003677">
    <property type="term" value="F:DNA binding"/>
    <property type="evidence" value="ECO:0007669"/>
    <property type="project" value="UniProtKB-KW"/>
</dbReference>
<dbReference type="GO" id="GO:0005694">
    <property type="term" value="C:chromosome"/>
    <property type="evidence" value="ECO:0007669"/>
    <property type="project" value="TreeGrafter"/>
</dbReference>
<reference evidence="14 15" key="1">
    <citation type="submission" date="2016-07" db="EMBL/GenBank/DDBJ databases">
        <title>Draft genome of a psychrotolerant acidophile Acidithiobacillus ferrivorans strain YL15.</title>
        <authorList>
            <person name="Peng T."/>
            <person name="Ma L."/>
            <person name="Nan M."/>
            <person name="An N."/>
            <person name="Wang M."/>
            <person name="Qiu G."/>
            <person name="Zeng W."/>
        </authorList>
    </citation>
    <scope>NUCLEOTIDE SEQUENCE [LARGE SCALE GENOMIC DNA]</scope>
    <source>
        <strain evidence="14 15">YL15</strain>
    </source>
</reference>
<proteinExistence type="inferred from homology"/>
<dbReference type="GO" id="GO:0009378">
    <property type="term" value="F:four-way junction helicase activity"/>
    <property type="evidence" value="ECO:0007669"/>
    <property type="project" value="TreeGrafter"/>
</dbReference>
<evidence type="ECO:0000259" key="12">
    <source>
        <dbReference type="PROSITE" id="PS51194"/>
    </source>
</evidence>
<evidence type="ECO:0000259" key="13">
    <source>
        <dbReference type="PROSITE" id="PS51198"/>
    </source>
</evidence>
<dbReference type="InterPro" id="IPR014001">
    <property type="entry name" value="Helicase_ATP-bd"/>
</dbReference>
<feature type="domain" description="Helicase ATP-binding" evidence="11">
    <location>
        <begin position="310"/>
        <end position="487"/>
    </location>
</feature>
<dbReference type="SMART" id="SM00490">
    <property type="entry name" value="HELICc"/>
    <property type="match status" value="1"/>
</dbReference>
<feature type="domain" description="Helicase C-terminal" evidence="12">
    <location>
        <begin position="520"/>
        <end position="667"/>
    </location>
</feature>
<feature type="binding site" evidence="10">
    <location>
        <begin position="1113"/>
        <end position="1120"/>
    </location>
    <ligand>
        <name>ATP</name>
        <dbReference type="ChEBI" id="CHEBI:30616"/>
    </ligand>
</feature>
<dbReference type="InterPro" id="IPR014016">
    <property type="entry name" value="UvrD-like_ATP-bd"/>
</dbReference>
<keyword evidence="6" id="KW-0238">DNA-binding</keyword>
<dbReference type="EC" id="5.6.2.4" evidence="9"/>
<dbReference type="GO" id="GO:0016787">
    <property type="term" value="F:hydrolase activity"/>
    <property type="evidence" value="ECO:0007669"/>
    <property type="project" value="UniProtKB-UniRule"/>
</dbReference>
<dbReference type="Gene3D" id="3.40.50.300">
    <property type="entry name" value="P-loop containing nucleotide triphosphate hydrolases"/>
    <property type="match status" value="5"/>
</dbReference>
<dbReference type="PROSITE" id="PS51192">
    <property type="entry name" value="HELICASE_ATP_BIND_1"/>
    <property type="match status" value="1"/>
</dbReference>
<comment type="similarity">
    <text evidence="1">Belongs to the helicase family. RecQ subfamily.</text>
</comment>
<keyword evidence="3 10" id="KW-0378">Hydrolase</keyword>
<evidence type="ECO:0000313" key="14">
    <source>
        <dbReference type="EMBL" id="OCB02847.1"/>
    </source>
</evidence>
<evidence type="ECO:0000256" key="9">
    <source>
        <dbReference type="ARBA" id="ARBA00034808"/>
    </source>
</evidence>
<evidence type="ECO:0000256" key="7">
    <source>
        <dbReference type="ARBA" id="ARBA00023235"/>
    </source>
</evidence>